<dbReference type="AlphaFoldDB" id="A0A3M0JX96"/>
<dbReference type="Proteomes" id="UP000269221">
    <property type="component" value="Unassembled WGS sequence"/>
</dbReference>
<keyword evidence="2" id="KW-1185">Reference proteome</keyword>
<evidence type="ECO:0000313" key="2">
    <source>
        <dbReference type="Proteomes" id="UP000269221"/>
    </source>
</evidence>
<evidence type="ECO:0000313" key="1">
    <source>
        <dbReference type="EMBL" id="RMC04801.1"/>
    </source>
</evidence>
<proteinExistence type="predicted"/>
<organism evidence="1 2">
    <name type="scientific">Hirundo rustica rustica</name>
    <dbReference type="NCBI Taxonomy" id="333673"/>
    <lineage>
        <taxon>Eukaryota</taxon>
        <taxon>Metazoa</taxon>
        <taxon>Chordata</taxon>
        <taxon>Craniata</taxon>
        <taxon>Vertebrata</taxon>
        <taxon>Euteleostomi</taxon>
        <taxon>Archelosauria</taxon>
        <taxon>Archosauria</taxon>
        <taxon>Dinosauria</taxon>
        <taxon>Saurischia</taxon>
        <taxon>Theropoda</taxon>
        <taxon>Coelurosauria</taxon>
        <taxon>Aves</taxon>
        <taxon>Neognathae</taxon>
        <taxon>Neoaves</taxon>
        <taxon>Telluraves</taxon>
        <taxon>Australaves</taxon>
        <taxon>Passeriformes</taxon>
        <taxon>Sylvioidea</taxon>
        <taxon>Hirundinidae</taxon>
        <taxon>Hirundo</taxon>
    </lineage>
</organism>
<dbReference type="OrthoDB" id="10434179at2759"/>
<reference evidence="1 2" key="1">
    <citation type="submission" date="2018-07" db="EMBL/GenBank/DDBJ databases">
        <title>A high quality draft genome assembly of the barn swallow (H. rustica rustica).</title>
        <authorList>
            <person name="Formenti G."/>
            <person name="Chiara M."/>
            <person name="Poveda L."/>
            <person name="Francoijs K.-J."/>
            <person name="Bonisoli-Alquati A."/>
            <person name="Canova L."/>
            <person name="Gianfranceschi L."/>
            <person name="Horner D.S."/>
            <person name="Saino N."/>
        </authorList>
    </citation>
    <scope>NUCLEOTIDE SEQUENCE [LARGE SCALE GENOMIC DNA]</scope>
    <source>
        <strain evidence="1">Chelidonia</strain>
        <tissue evidence="1">Blood</tissue>
    </source>
</reference>
<comment type="caution">
    <text evidence="1">The sequence shown here is derived from an EMBL/GenBank/DDBJ whole genome shotgun (WGS) entry which is preliminary data.</text>
</comment>
<name>A0A3M0JX96_HIRRU</name>
<sequence>MSIVFLEISDVTGEVQGQVMFLRGRYWDQHSSTSLSVTRTVGLRAPSESSPVTPSFLEQFFHTPEGWEAIHRGLGRSESWTHVNLMNLNVAKYQVLHLAQGNPKLKYRLSREWTQISSGRLQSLGL</sequence>
<accession>A0A3M0JX96</accession>
<dbReference type="EMBL" id="QRBI01000123">
    <property type="protein sequence ID" value="RMC04801.1"/>
    <property type="molecule type" value="Genomic_DNA"/>
</dbReference>
<gene>
    <name evidence="1" type="ORF">DUI87_17973</name>
</gene>
<protein>
    <submittedName>
        <fullName evidence="1">Uncharacterized protein</fullName>
    </submittedName>
</protein>